<protein>
    <submittedName>
        <fullName evidence="1">Uncharacterized protein</fullName>
    </submittedName>
</protein>
<gene>
    <name evidence="1" type="ORF">BpHYR1_010930</name>
</gene>
<comment type="caution">
    <text evidence="1">The sequence shown here is derived from an EMBL/GenBank/DDBJ whole genome shotgun (WGS) entry which is preliminary data.</text>
</comment>
<sequence>MDPKVVQDHSKAVRSRFDIMRRHGIYYIFKKIKTFYIKKFRKNNFFNKQLLDMSCQRSIILILVKCINILRFVNEVVCGSKSS</sequence>
<organism evidence="1 2">
    <name type="scientific">Brachionus plicatilis</name>
    <name type="common">Marine rotifer</name>
    <name type="synonym">Brachionus muelleri</name>
    <dbReference type="NCBI Taxonomy" id="10195"/>
    <lineage>
        <taxon>Eukaryota</taxon>
        <taxon>Metazoa</taxon>
        <taxon>Spiralia</taxon>
        <taxon>Gnathifera</taxon>
        <taxon>Rotifera</taxon>
        <taxon>Eurotatoria</taxon>
        <taxon>Monogononta</taxon>
        <taxon>Pseudotrocha</taxon>
        <taxon>Ploima</taxon>
        <taxon>Brachionidae</taxon>
        <taxon>Brachionus</taxon>
    </lineage>
</organism>
<name>A0A3M7QV46_BRAPC</name>
<reference evidence="1 2" key="1">
    <citation type="journal article" date="2018" name="Sci. Rep.">
        <title>Genomic signatures of local adaptation to the degree of environmental predictability in rotifers.</title>
        <authorList>
            <person name="Franch-Gras L."/>
            <person name="Hahn C."/>
            <person name="Garcia-Roger E.M."/>
            <person name="Carmona M.J."/>
            <person name="Serra M."/>
            <person name="Gomez A."/>
        </authorList>
    </citation>
    <scope>NUCLEOTIDE SEQUENCE [LARGE SCALE GENOMIC DNA]</scope>
    <source>
        <strain evidence="1">HYR1</strain>
    </source>
</reference>
<evidence type="ECO:0000313" key="1">
    <source>
        <dbReference type="EMBL" id="RNA15216.1"/>
    </source>
</evidence>
<dbReference type="AlphaFoldDB" id="A0A3M7QV46"/>
<dbReference type="Proteomes" id="UP000276133">
    <property type="component" value="Unassembled WGS sequence"/>
</dbReference>
<keyword evidence="2" id="KW-1185">Reference proteome</keyword>
<proteinExistence type="predicted"/>
<accession>A0A3M7QV46</accession>
<dbReference type="EMBL" id="REGN01005009">
    <property type="protein sequence ID" value="RNA15216.1"/>
    <property type="molecule type" value="Genomic_DNA"/>
</dbReference>
<evidence type="ECO:0000313" key="2">
    <source>
        <dbReference type="Proteomes" id="UP000276133"/>
    </source>
</evidence>